<dbReference type="Gene3D" id="2.60.40.10">
    <property type="entry name" value="Immunoglobulins"/>
    <property type="match status" value="9"/>
</dbReference>
<keyword evidence="4" id="KW-0272">Extracellular matrix</keyword>
<dbReference type="GO" id="GO:0007155">
    <property type="term" value="P:cell adhesion"/>
    <property type="evidence" value="ECO:0007669"/>
    <property type="project" value="UniProtKB-KW"/>
</dbReference>
<dbReference type="InterPro" id="IPR013783">
    <property type="entry name" value="Ig-like_fold"/>
</dbReference>
<reference evidence="21" key="1">
    <citation type="submission" date="2019-09" db="EMBL/GenBank/DDBJ databases">
        <title>Bird 10,000 Genomes (B10K) Project - Family phase.</title>
        <authorList>
            <person name="Zhang G."/>
        </authorList>
    </citation>
    <scope>NUCLEOTIDE SEQUENCE</scope>
    <source>
        <strain evidence="21">B10K-DU-024-03</strain>
        <tissue evidence="21">Muscle</tissue>
    </source>
</reference>
<evidence type="ECO:0000313" key="22">
    <source>
        <dbReference type="Proteomes" id="UP000648918"/>
    </source>
</evidence>
<evidence type="ECO:0000256" key="3">
    <source>
        <dbReference type="ARBA" id="ARBA00022525"/>
    </source>
</evidence>
<evidence type="ECO:0000256" key="14">
    <source>
        <dbReference type="ARBA" id="ARBA00023180"/>
    </source>
</evidence>
<protein>
    <recommendedName>
        <fullName evidence="15">Tenascin-R</fullName>
    </recommendedName>
    <alternativeName>
        <fullName evidence="17">Janusin</fullName>
    </alternativeName>
    <alternativeName>
        <fullName evidence="16">Restrictin</fullName>
    </alternativeName>
</protein>
<dbReference type="InterPro" id="IPR014716">
    <property type="entry name" value="Fibrinogen_a/b/g_C_1"/>
</dbReference>
<evidence type="ECO:0000256" key="8">
    <source>
        <dbReference type="ARBA" id="ARBA00022737"/>
    </source>
</evidence>
<feature type="domain" description="Fibronectin type-III" evidence="19">
    <location>
        <begin position="1042"/>
        <end position="1130"/>
    </location>
</feature>
<keyword evidence="8" id="KW-0677">Repeat</keyword>
<dbReference type="FunFam" id="2.10.25.10:FF:000001">
    <property type="entry name" value="Tenascin C"/>
    <property type="match status" value="4"/>
</dbReference>
<evidence type="ECO:0000256" key="5">
    <source>
        <dbReference type="ARBA" id="ARBA00022536"/>
    </source>
</evidence>
<evidence type="ECO:0000256" key="15">
    <source>
        <dbReference type="ARBA" id="ARBA00072695"/>
    </source>
</evidence>
<keyword evidence="14" id="KW-0325">Glycoprotein</keyword>
<dbReference type="FunFam" id="2.60.40.10:FF:000682">
    <property type="entry name" value="Tenascin R"/>
    <property type="match status" value="1"/>
</dbReference>
<keyword evidence="3" id="KW-0964">Secreted</keyword>
<dbReference type="FunFam" id="2.60.40.10:FF:000691">
    <property type="entry name" value="Tenascin R"/>
    <property type="match status" value="1"/>
</dbReference>
<dbReference type="FunFam" id="2.60.40.10:FF:000201">
    <property type="entry name" value="Tenascin C"/>
    <property type="match status" value="1"/>
</dbReference>
<feature type="non-terminal residue" evidence="21">
    <location>
        <position position="1357"/>
    </location>
</feature>
<dbReference type="PROSITE" id="PS51406">
    <property type="entry name" value="FIBRINOGEN_C_2"/>
    <property type="match status" value="1"/>
</dbReference>
<dbReference type="InterPro" id="IPR000742">
    <property type="entry name" value="EGF"/>
</dbReference>
<evidence type="ECO:0000259" key="19">
    <source>
        <dbReference type="PROSITE" id="PS50853"/>
    </source>
</evidence>
<gene>
    <name evidence="21" type="primary">Tnr</name>
    <name evidence="21" type="ORF">HALSEN_R11429</name>
</gene>
<keyword evidence="13" id="KW-1015">Disulfide bond</keyword>
<sequence>MGTDSENPVLRNVLISFNLLLLGAILKPFECRLEVTTEPAERPTVNEEVGLANCSPPIKEQPMVFHHIYNINVPLDSCCSSMFKSSAEEVSSEDDRLAEYAEQTSDSESQVTFTHKINLPKQACKCSTSLPSLQELLSRIEMLEREVSILRDQCNSNCCQENAATGRQLDYTPQCSGHGNFSLESCSCVCTEGWVGSNCSEPSCPRGCSSRGVCLEGQCICDNDYGGEDCSQLRCPAGCGSHGLCVDGECICEEGFTGEDCSQLRCPRDCSGKGDCVNGTCVCQEGYAGEDCGWLHCPNACSNRGVCQDGLCVCEEGYEGQDCSAVAPPENLRVTGIDDNSIELTWDSPGAATEYIVSYQPAGPGGTQLQQRVPGDWSSITITELESGVAYNVSIYAVISDVLSIPVTSKVMTNLATPQGLKFKTITETTVEVQWEPFSFPFDGWEISFIPKNNEGGVIAQLPSTVTTFNQTGLKPGEEYTVTVVALKEQARSPPTSDSVSTLIDGPTQILVRDVSDTVAFVEWTPPRAKVDAILLKYGLADGEGGRTTFRLQPPLSQYSLQALRPGARYHLAVSALRGANESRPALAQFTTEIDAPKNLRVGSRTPASLELAWDNSEAEAQSYRVVYSTLAGEHYHEVLVPRDTGPTTRATLADLVPGTEYGIGISAVMDSQQSVPATMNARTELDSPRDLLVTASTETSISLAWTKATGPIDHYRVTFTPASGMASEVTVHRDESQLTLSELEPGTEYTISIIAERGRQQSLEATVDAFTGVRPITQLHFSQLTSSSVNVTWSDPSPPADRLILTYSPRDKEAAQQVTLDGTRRHTSLTGLQPSTEYLVSLVAMHGTISSEPVMGSITTGIDAPKDLRVGNVTQESMMVYWSPPIAAFDHYRISYRAAEGNGTDSTAIASDATEYGLHHLQPATKYEIGMKSVRGREESEVASITVHTAMDAPLGVTATNITPTEALLQWNPPLSEVESYVVVLARHAVAGETILVDGVNQEYQLTNLLPSTTYTVSMHATNGPLTSQTISTNFTTLLDPPTNLTATEVTRRSALLSWVPPVGEIENYVMTYRTTDGSRKELIVDAEDTWIRLEGLSETTEYTVRLQAAQNAMRSGFISTTFTTGGRVFANPQDCAQHLMNGDTLSGIYTISINGDLSQRVQVYCDMTTDGGGWIVFQRRQNGLTDFFRKWTDYRVGFGNLEDEFWLGLDNIHKITSQGRYELRIDMRDGQEAAYAYYDKFSIGDSRSLYKLRIGDYNGTSGDSLTYHQGRPFSTKDRDNDVAVTNCAMSYKGAWWYKNCHRTNLNGKYGESRHSQGINWYHWKGHEFSIPFVEMKMRPYNHRNISGRKRRSLQL</sequence>
<evidence type="ECO:0000259" key="20">
    <source>
        <dbReference type="PROSITE" id="PS51406"/>
    </source>
</evidence>
<dbReference type="NCBIfam" id="NF040941">
    <property type="entry name" value="GGGWT_bact"/>
    <property type="match status" value="1"/>
</dbReference>
<evidence type="ECO:0000256" key="18">
    <source>
        <dbReference type="SAM" id="SignalP"/>
    </source>
</evidence>
<feature type="signal peptide" evidence="18">
    <location>
        <begin position="1"/>
        <end position="31"/>
    </location>
</feature>
<accession>A0A851YSK2</accession>
<dbReference type="PROSITE" id="PS01186">
    <property type="entry name" value="EGF_2"/>
    <property type="match status" value="2"/>
</dbReference>
<dbReference type="EMBL" id="WBNJ01000303">
    <property type="protein sequence ID" value="NXD83886.1"/>
    <property type="molecule type" value="Genomic_DNA"/>
</dbReference>
<dbReference type="CDD" id="cd00063">
    <property type="entry name" value="FN3"/>
    <property type="match status" value="9"/>
</dbReference>
<evidence type="ECO:0000256" key="16">
    <source>
        <dbReference type="ARBA" id="ARBA00082555"/>
    </source>
</evidence>
<dbReference type="PANTHER" id="PTHR46708">
    <property type="entry name" value="TENASCIN"/>
    <property type="match status" value="1"/>
</dbReference>
<dbReference type="FunFam" id="2.60.40.10:FF:000207">
    <property type="entry name" value="Tenascin C"/>
    <property type="match status" value="1"/>
</dbReference>
<dbReference type="InterPro" id="IPR003961">
    <property type="entry name" value="FN3_dom"/>
</dbReference>
<dbReference type="InterPro" id="IPR002181">
    <property type="entry name" value="Fibrinogen_a/b/g_C_dom"/>
</dbReference>
<evidence type="ECO:0000256" key="1">
    <source>
        <dbReference type="ARBA" id="ARBA00004498"/>
    </source>
</evidence>
<evidence type="ECO:0000256" key="17">
    <source>
        <dbReference type="ARBA" id="ARBA00082996"/>
    </source>
</evidence>
<dbReference type="Proteomes" id="UP000648918">
    <property type="component" value="Unassembled WGS sequence"/>
</dbReference>
<evidence type="ECO:0000256" key="11">
    <source>
        <dbReference type="ARBA" id="ARBA00022981"/>
    </source>
</evidence>
<feature type="chain" id="PRO_5032986250" description="Tenascin-R" evidence="18">
    <location>
        <begin position="32"/>
        <end position="1357"/>
    </location>
</feature>
<evidence type="ECO:0000256" key="7">
    <source>
        <dbReference type="ARBA" id="ARBA00022729"/>
    </source>
</evidence>
<dbReference type="PROSITE" id="PS00022">
    <property type="entry name" value="EGF_1"/>
    <property type="match status" value="2"/>
</dbReference>
<keyword evidence="7 18" id="KW-0732">Signal</keyword>
<evidence type="ECO:0000256" key="13">
    <source>
        <dbReference type="ARBA" id="ARBA00023157"/>
    </source>
</evidence>
<dbReference type="Pfam" id="PF18720">
    <property type="entry name" value="EGF_Tenascin"/>
    <property type="match status" value="1"/>
</dbReference>
<dbReference type="Pfam" id="PF00041">
    <property type="entry name" value="fn3"/>
    <property type="match status" value="9"/>
</dbReference>
<feature type="domain" description="Fibronectin type-III" evidence="19">
    <location>
        <begin position="598"/>
        <end position="687"/>
    </location>
</feature>
<evidence type="ECO:0000256" key="10">
    <source>
        <dbReference type="ARBA" id="ARBA00022974"/>
    </source>
</evidence>
<dbReference type="OrthoDB" id="6130531at2759"/>
<dbReference type="PROSITE" id="PS50853">
    <property type="entry name" value="FN3"/>
    <property type="match status" value="8"/>
</dbReference>
<feature type="domain" description="Fibronectin type-III" evidence="19">
    <location>
        <begin position="954"/>
        <end position="1041"/>
    </location>
</feature>
<dbReference type="FunFam" id="2.60.40.10:FF:000722">
    <property type="entry name" value="Tenascin R"/>
    <property type="match status" value="1"/>
</dbReference>
<evidence type="ECO:0000256" key="4">
    <source>
        <dbReference type="ARBA" id="ARBA00022530"/>
    </source>
</evidence>
<dbReference type="Pfam" id="PF00147">
    <property type="entry name" value="Fibrinogen_C"/>
    <property type="match status" value="1"/>
</dbReference>
<dbReference type="FunFam" id="2.60.40.10:FF:001249">
    <property type="entry name" value="Tenascin R"/>
    <property type="match status" value="1"/>
</dbReference>
<dbReference type="InterPro" id="IPR041161">
    <property type="entry name" value="EGF_Tenascin"/>
</dbReference>
<feature type="domain" description="Fibronectin type-III" evidence="19">
    <location>
        <begin position="328"/>
        <end position="420"/>
    </location>
</feature>
<dbReference type="SUPFAM" id="SSF49265">
    <property type="entry name" value="Fibronectin type III"/>
    <property type="match status" value="5"/>
</dbReference>
<dbReference type="Gene3D" id="2.10.25.10">
    <property type="entry name" value="Laminin"/>
    <property type="match status" value="4"/>
</dbReference>
<dbReference type="InterPro" id="IPR036116">
    <property type="entry name" value="FN3_sf"/>
</dbReference>
<proteinExistence type="inferred from homology"/>
<dbReference type="PANTHER" id="PTHR46708:SF13">
    <property type="entry name" value="TENASCIN-R"/>
    <property type="match status" value="1"/>
</dbReference>
<keyword evidence="9" id="KW-0130">Cell adhesion</keyword>
<feature type="non-terminal residue" evidence="21">
    <location>
        <position position="1"/>
    </location>
</feature>
<dbReference type="Pfam" id="PF25024">
    <property type="entry name" value="EGF_TEN"/>
    <property type="match status" value="1"/>
</dbReference>
<feature type="domain" description="Fibronectin type-III" evidence="19">
    <location>
        <begin position="506"/>
        <end position="597"/>
    </location>
</feature>
<dbReference type="SUPFAM" id="SSF56496">
    <property type="entry name" value="Fibrinogen C-terminal domain-like"/>
    <property type="match status" value="1"/>
</dbReference>
<feature type="domain" description="Fibrinogen C-terminal" evidence="20">
    <location>
        <begin position="1128"/>
        <end position="1343"/>
    </location>
</feature>
<evidence type="ECO:0000256" key="9">
    <source>
        <dbReference type="ARBA" id="ARBA00022889"/>
    </source>
</evidence>
<comment type="caution">
    <text evidence="21">The sequence shown here is derived from an EMBL/GenBank/DDBJ whole genome shotgun (WGS) entry which is preliminary data.</text>
</comment>
<keyword evidence="12" id="KW-0175">Coiled coil</keyword>
<dbReference type="Gene3D" id="3.90.215.10">
    <property type="entry name" value="Gamma Fibrinogen, chain A, domain 1"/>
    <property type="match status" value="1"/>
</dbReference>
<keyword evidence="5" id="KW-0245">EGF-like domain</keyword>
<keyword evidence="22" id="KW-1185">Reference proteome</keyword>
<keyword evidence="10" id="KW-0654">Proteoglycan</keyword>
<dbReference type="InterPro" id="IPR036056">
    <property type="entry name" value="Fibrinogen-like_C"/>
</dbReference>
<feature type="domain" description="Fibronectin type-III" evidence="19">
    <location>
        <begin position="778"/>
        <end position="864"/>
    </location>
</feature>
<feature type="domain" description="Fibronectin type-III" evidence="19">
    <location>
        <begin position="865"/>
        <end position="953"/>
    </location>
</feature>
<dbReference type="SMART" id="SM00186">
    <property type="entry name" value="FBG"/>
    <property type="match status" value="1"/>
</dbReference>
<evidence type="ECO:0000256" key="6">
    <source>
        <dbReference type="ARBA" id="ARBA00022553"/>
    </source>
</evidence>
<dbReference type="SMART" id="SM00181">
    <property type="entry name" value="EGF"/>
    <property type="match status" value="4"/>
</dbReference>
<evidence type="ECO:0000313" key="21">
    <source>
        <dbReference type="EMBL" id="NXD83886.1"/>
    </source>
</evidence>
<dbReference type="FunFam" id="3.90.215.10:FF:000001">
    <property type="entry name" value="Tenascin isoform 1"/>
    <property type="match status" value="1"/>
</dbReference>
<comment type="subcellular location">
    <subcellularLocation>
        <location evidence="1">Secreted</location>
        <location evidence="1">Extracellular space</location>
        <location evidence="1">Extracellular matrix</location>
    </subcellularLocation>
</comment>
<dbReference type="FunFam" id="2.60.40.10:FF:000099">
    <property type="entry name" value="Fibronectin 1"/>
    <property type="match status" value="2"/>
</dbReference>
<evidence type="ECO:0000256" key="2">
    <source>
        <dbReference type="ARBA" id="ARBA00008673"/>
    </source>
</evidence>
<comment type="similarity">
    <text evidence="2">Belongs to the tenascin family.</text>
</comment>
<keyword evidence="6" id="KW-0597">Phosphoprotein</keyword>
<dbReference type="CDD" id="cd00087">
    <property type="entry name" value="FReD"/>
    <property type="match status" value="1"/>
</dbReference>
<dbReference type="CDD" id="cd00054">
    <property type="entry name" value="EGF_CA"/>
    <property type="match status" value="2"/>
</dbReference>
<feature type="domain" description="Fibronectin type-III" evidence="19">
    <location>
        <begin position="688"/>
        <end position="777"/>
    </location>
</feature>
<dbReference type="InterPro" id="IPR050991">
    <property type="entry name" value="ECM_Regulatory_Proteins"/>
</dbReference>
<organism evidence="21 22">
    <name type="scientific">Halcyon senegalensis</name>
    <dbReference type="NCBI Taxonomy" id="342381"/>
    <lineage>
        <taxon>Eukaryota</taxon>
        <taxon>Metazoa</taxon>
        <taxon>Chordata</taxon>
        <taxon>Craniata</taxon>
        <taxon>Vertebrata</taxon>
        <taxon>Euteleostomi</taxon>
        <taxon>Archelosauria</taxon>
        <taxon>Archosauria</taxon>
        <taxon>Dinosauria</taxon>
        <taxon>Saurischia</taxon>
        <taxon>Theropoda</taxon>
        <taxon>Coelurosauria</taxon>
        <taxon>Aves</taxon>
        <taxon>Neognathae</taxon>
        <taxon>Neoaves</taxon>
        <taxon>Telluraves</taxon>
        <taxon>Coraciimorphae</taxon>
        <taxon>Coraciiformes</taxon>
        <taxon>Alcedinidae</taxon>
        <taxon>Halcyon</taxon>
    </lineage>
</organism>
<keyword evidence="11" id="KW-0730">Sialic acid</keyword>
<name>A0A851YSK2_9AVES</name>
<dbReference type="FunFam" id="2.60.40.10:FF:000609">
    <property type="entry name" value="Tenascin R"/>
    <property type="match status" value="1"/>
</dbReference>
<evidence type="ECO:0000256" key="12">
    <source>
        <dbReference type="ARBA" id="ARBA00023054"/>
    </source>
</evidence>
<dbReference type="SMART" id="SM00060">
    <property type="entry name" value="FN3"/>
    <property type="match status" value="9"/>
</dbReference>